<protein>
    <recommendedName>
        <fullName evidence="5">Secreted protein</fullName>
    </recommendedName>
</protein>
<name>A0ABQ9FBB9_TEGGR</name>
<accession>A0ABQ9FBB9</accession>
<evidence type="ECO:0000256" key="1">
    <source>
        <dbReference type="SAM" id="MobiDB-lite"/>
    </source>
</evidence>
<feature type="compositionally biased region" description="Acidic residues" evidence="1">
    <location>
        <begin position="133"/>
        <end position="147"/>
    </location>
</feature>
<feature type="region of interest" description="Disordered" evidence="1">
    <location>
        <begin position="31"/>
        <end position="162"/>
    </location>
</feature>
<sequence>MLIFMFICSLIASKSIPRPLSGDEREYIGPYQEQEESHEQQQRQGSRTIAILDVTEDHTSDPSSDDDIPEIATINDNGDENQNPNSKKEKKNKNANWNLTPAMEATATSVVTQQEKTEKPKKKGKQRKKNIENDEVEVPETQFDDSEPSNIPTLEEPEFPPM</sequence>
<dbReference type="Proteomes" id="UP001217089">
    <property type="component" value="Unassembled WGS sequence"/>
</dbReference>
<evidence type="ECO:0000313" key="4">
    <source>
        <dbReference type="Proteomes" id="UP001217089"/>
    </source>
</evidence>
<feature type="chain" id="PRO_5047323712" description="Secreted protein" evidence="2">
    <location>
        <begin position="18"/>
        <end position="162"/>
    </location>
</feature>
<dbReference type="EMBL" id="JARBDR010000337">
    <property type="protein sequence ID" value="KAJ8314630.1"/>
    <property type="molecule type" value="Genomic_DNA"/>
</dbReference>
<proteinExistence type="predicted"/>
<evidence type="ECO:0000256" key="2">
    <source>
        <dbReference type="SAM" id="SignalP"/>
    </source>
</evidence>
<comment type="caution">
    <text evidence="3">The sequence shown here is derived from an EMBL/GenBank/DDBJ whole genome shotgun (WGS) entry which is preliminary data.</text>
</comment>
<feature type="signal peptide" evidence="2">
    <location>
        <begin position="1"/>
        <end position="17"/>
    </location>
</feature>
<feature type="compositionally biased region" description="Basic residues" evidence="1">
    <location>
        <begin position="119"/>
        <end position="128"/>
    </location>
</feature>
<gene>
    <name evidence="3" type="ORF">KUTeg_006780</name>
</gene>
<evidence type="ECO:0000313" key="3">
    <source>
        <dbReference type="EMBL" id="KAJ8314630.1"/>
    </source>
</evidence>
<reference evidence="3 4" key="1">
    <citation type="submission" date="2022-12" db="EMBL/GenBank/DDBJ databases">
        <title>Chromosome-level genome of Tegillarca granosa.</title>
        <authorList>
            <person name="Kim J."/>
        </authorList>
    </citation>
    <scope>NUCLEOTIDE SEQUENCE [LARGE SCALE GENOMIC DNA]</scope>
    <source>
        <strain evidence="3">Teg-2019</strain>
        <tissue evidence="3">Adductor muscle</tissue>
    </source>
</reference>
<keyword evidence="2" id="KW-0732">Signal</keyword>
<organism evidence="3 4">
    <name type="scientific">Tegillarca granosa</name>
    <name type="common">Malaysian cockle</name>
    <name type="synonym">Anadara granosa</name>
    <dbReference type="NCBI Taxonomy" id="220873"/>
    <lineage>
        <taxon>Eukaryota</taxon>
        <taxon>Metazoa</taxon>
        <taxon>Spiralia</taxon>
        <taxon>Lophotrochozoa</taxon>
        <taxon>Mollusca</taxon>
        <taxon>Bivalvia</taxon>
        <taxon>Autobranchia</taxon>
        <taxon>Pteriomorphia</taxon>
        <taxon>Arcoida</taxon>
        <taxon>Arcoidea</taxon>
        <taxon>Arcidae</taxon>
        <taxon>Tegillarca</taxon>
    </lineage>
</organism>
<keyword evidence="4" id="KW-1185">Reference proteome</keyword>
<evidence type="ECO:0008006" key="5">
    <source>
        <dbReference type="Google" id="ProtNLM"/>
    </source>
</evidence>